<sequence length="329" mass="35776">MSFQFDPQQEARLNKLRPSSSYSVARSRLVQNPVEEQSRTRVFANQIEKERWLRSKNKRLVSIEKQLRVAKRDGVQSILAVFSENINEGRKSFLSFGPQANTVLVSPEGKAFMQKWNEIMRSYQNEEESGTEAQSGSVIENASGTALPTPQPIIPMPTVSVSRCEGLEGELETSRDTNNPNPTPSISPQFNSTPSLGGEVMGRSGRGSEVSGRGGAVSGRGSAVSGRGSAVSGRGGAVSGLGSGAKRPKPFLITKVGKWKGSYFYLNPISSNPYPSPQLSPIVTESNCPAILPDECTARVYEVIVHWHMQDVSVDVFPCVSDKLCQQLL</sequence>
<name>E9HJM1_DAPPU</name>
<feature type="compositionally biased region" description="Low complexity" evidence="1">
    <location>
        <begin position="219"/>
        <end position="232"/>
    </location>
</feature>
<accession>E9HJM1</accession>
<dbReference type="EMBL" id="GL732663">
    <property type="protein sequence ID" value="EFX68042.1"/>
    <property type="molecule type" value="Genomic_DNA"/>
</dbReference>
<dbReference type="HOGENOM" id="CLU_845335_0_0_1"/>
<reference evidence="2 3" key="1">
    <citation type="journal article" date="2011" name="Science">
        <title>The ecoresponsive genome of Daphnia pulex.</title>
        <authorList>
            <person name="Colbourne J.K."/>
            <person name="Pfrender M.E."/>
            <person name="Gilbert D."/>
            <person name="Thomas W.K."/>
            <person name="Tucker A."/>
            <person name="Oakley T.H."/>
            <person name="Tokishita S."/>
            <person name="Aerts A."/>
            <person name="Arnold G.J."/>
            <person name="Basu M.K."/>
            <person name="Bauer D.J."/>
            <person name="Caceres C.E."/>
            <person name="Carmel L."/>
            <person name="Casola C."/>
            <person name="Choi J.H."/>
            <person name="Detter J.C."/>
            <person name="Dong Q."/>
            <person name="Dusheyko S."/>
            <person name="Eads B.D."/>
            <person name="Frohlich T."/>
            <person name="Geiler-Samerotte K.A."/>
            <person name="Gerlach D."/>
            <person name="Hatcher P."/>
            <person name="Jogdeo S."/>
            <person name="Krijgsveld J."/>
            <person name="Kriventseva E.V."/>
            <person name="Kultz D."/>
            <person name="Laforsch C."/>
            <person name="Lindquist E."/>
            <person name="Lopez J."/>
            <person name="Manak J.R."/>
            <person name="Muller J."/>
            <person name="Pangilinan J."/>
            <person name="Patwardhan R.P."/>
            <person name="Pitluck S."/>
            <person name="Pritham E.J."/>
            <person name="Rechtsteiner A."/>
            <person name="Rho M."/>
            <person name="Rogozin I.B."/>
            <person name="Sakarya O."/>
            <person name="Salamov A."/>
            <person name="Schaack S."/>
            <person name="Shapiro H."/>
            <person name="Shiga Y."/>
            <person name="Skalitzky C."/>
            <person name="Smith Z."/>
            <person name="Souvorov A."/>
            <person name="Sung W."/>
            <person name="Tang Z."/>
            <person name="Tsuchiya D."/>
            <person name="Tu H."/>
            <person name="Vos H."/>
            <person name="Wang M."/>
            <person name="Wolf Y.I."/>
            <person name="Yamagata H."/>
            <person name="Yamada T."/>
            <person name="Ye Y."/>
            <person name="Shaw J.R."/>
            <person name="Andrews J."/>
            <person name="Crease T.J."/>
            <person name="Tang H."/>
            <person name="Lucas S.M."/>
            <person name="Robertson H.M."/>
            <person name="Bork P."/>
            <person name="Koonin E.V."/>
            <person name="Zdobnov E.M."/>
            <person name="Grigoriev I.V."/>
            <person name="Lynch M."/>
            <person name="Boore J.L."/>
        </authorList>
    </citation>
    <scope>NUCLEOTIDE SEQUENCE [LARGE SCALE GENOMIC DNA]</scope>
</reference>
<protein>
    <submittedName>
        <fullName evidence="2">Uncharacterized protein</fullName>
    </submittedName>
</protein>
<feature type="region of interest" description="Disordered" evidence="1">
    <location>
        <begin position="165"/>
        <end position="242"/>
    </location>
</feature>
<evidence type="ECO:0000313" key="2">
    <source>
        <dbReference type="EMBL" id="EFX68042.1"/>
    </source>
</evidence>
<keyword evidence="3" id="KW-1185">Reference proteome</keyword>
<feature type="compositionally biased region" description="Gly residues" evidence="1">
    <location>
        <begin position="233"/>
        <end position="242"/>
    </location>
</feature>
<dbReference type="Proteomes" id="UP000000305">
    <property type="component" value="Unassembled WGS sequence"/>
</dbReference>
<organism evidence="2 3">
    <name type="scientific">Daphnia pulex</name>
    <name type="common">Water flea</name>
    <dbReference type="NCBI Taxonomy" id="6669"/>
    <lineage>
        <taxon>Eukaryota</taxon>
        <taxon>Metazoa</taxon>
        <taxon>Ecdysozoa</taxon>
        <taxon>Arthropoda</taxon>
        <taxon>Crustacea</taxon>
        <taxon>Branchiopoda</taxon>
        <taxon>Diplostraca</taxon>
        <taxon>Cladocera</taxon>
        <taxon>Anomopoda</taxon>
        <taxon>Daphniidae</taxon>
        <taxon>Daphnia</taxon>
    </lineage>
</organism>
<dbReference type="KEGG" id="dpx:DAPPUDRAFT_114892"/>
<evidence type="ECO:0000256" key="1">
    <source>
        <dbReference type="SAM" id="MobiDB-lite"/>
    </source>
</evidence>
<dbReference type="AlphaFoldDB" id="E9HJM1"/>
<gene>
    <name evidence="2" type="ORF">DAPPUDRAFT_114892</name>
</gene>
<dbReference type="InParanoid" id="E9HJM1"/>
<proteinExistence type="predicted"/>
<feature type="compositionally biased region" description="Polar residues" evidence="1">
    <location>
        <begin position="186"/>
        <end position="195"/>
    </location>
</feature>
<evidence type="ECO:0000313" key="3">
    <source>
        <dbReference type="Proteomes" id="UP000000305"/>
    </source>
</evidence>